<dbReference type="PANTHER" id="PTHR42052:SF1">
    <property type="entry name" value="ABM DOMAIN-CONTAINING PROTEIN"/>
    <property type="match status" value="1"/>
</dbReference>
<keyword evidence="2" id="KW-1185">Reference proteome</keyword>
<gene>
    <name evidence="1" type="ORF">EI97DRAFT_187478</name>
</gene>
<dbReference type="Proteomes" id="UP000800097">
    <property type="component" value="Unassembled WGS sequence"/>
</dbReference>
<dbReference type="AlphaFoldDB" id="A0A6A6JVG5"/>
<dbReference type="RefSeq" id="XP_033657347.1">
    <property type="nucleotide sequence ID" value="XM_033793565.1"/>
</dbReference>
<dbReference type="Gene3D" id="3.30.70.100">
    <property type="match status" value="2"/>
</dbReference>
<evidence type="ECO:0008006" key="3">
    <source>
        <dbReference type="Google" id="ProtNLM"/>
    </source>
</evidence>
<evidence type="ECO:0000313" key="1">
    <source>
        <dbReference type="EMBL" id="KAF2279808.1"/>
    </source>
</evidence>
<accession>A0A6A6JVG5</accession>
<dbReference type="EMBL" id="ML986486">
    <property type="protein sequence ID" value="KAF2279808.1"/>
    <property type="molecule type" value="Genomic_DNA"/>
</dbReference>
<evidence type="ECO:0000313" key="2">
    <source>
        <dbReference type="Proteomes" id="UP000800097"/>
    </source>
</evidence>
<dbReference type="GeneID" id="54546740"/>
<proteinExistence type="predicted"/>
<reference evidence="1" key="1">
    <citation type="journal article" date="2020" name="Stud. Mycol.">
        <title>101 Dothideomycetes genomes: a test case for predicting lifestyles and emergence of pathogens.</title>
        <authorList>
            <person name="Haridas S."/>
            <person name="Albert R."/>
            <person name="Binder M."/>
            <person name="Bloem J."/>
            <person name="Labutti K."/>
            <person name="Salamov A."/>
            <person name="Andreopoulos B."/>
            <person name="Baker S."/>
            <person name="Barry K."/>
            <person name="Bills G."/>
            <person name="Bluhm B."/>
            <person name="Cannon C."/>
            <person name="Castanera R."/>
            <person name="Culley D."/>
            <person name="Daum C."/>
            <person name="Ezra D."/>
            <person name="Gonzalez J."/>
            <person name="Henrissat B."/>
            <person name="Kuo A."/>
            <person name="Liang C."/>
            <person name="Lipzen A."/>
            <person name="Lutzoni F."/>
            <person name="Magnuson J."/>
            <person name="Mondo S."/>
            <person name="Nolan M."/>
            <person name="Ohm R."/>
            <person name="Pangilinan J."/>
            <person name="Park H.-J."/>
            <person name="Ramirez L."/>
            <person name="Alfaro M."/>
            <person name="Sun H."/>
            <person name="Tritt A."/>
            <person name="Yoshinaga Y."/>
            <person name="Zwiers L.-H."/>
            <person name="Turgeon B."/>
            <person name="Goodwin S."/>
            <person name="Spatafora J."/>
            <person name="Crous P."/>
            <person name="Grigoriev I."/>
        </authorList>
    </citation>
    <scope>NUCLEOTIDE SEQUENCE</scope>
    <source>
        <strain evidence="1">CBS 379.55</strain>
    </source>
</reference>
<name>A0A6A6JVG5_WESOR</name>
<dbReference type="OrthoDB" id="3542212at2759"/>
<protein>
    <recommendedName>
        <fullName evidence="3">ABM domain-containing protein</fullName>
    </recommendedName>
</protein>
<organism evidence="1 2">
    <name type="scientific">Westerdykella ornata</name>
    <dbReference type="NCBI Taxonomy" id="318751"/>
    <lineage>
        <taxon>Eukaryota</taxon>
        <taxon>Fungi</taxon>
        <taxon>Dikarya</taxon>
        <taxon>Ascomycota</taxon>
        <taxon>Pezizomycotina</taxon>
        <taxon>Dothideomycetes</taxon>
        <taxon>Pleosporomycetidae</taxon>
        <taxon>Pleosporales</taxon>
        <taxon>Sporormiaceae</taxon>
        <taxon>Westerdykella</taxon>
    </lineage>
</organism>
<sequence>MVVTELALLRLLPPTTVGDAALQSKLANAKTVMENFTKRRFYFAQQVEDPTLVYVIGEWDSLTQHMDEFIPSASNQALLESLKDELTVEWLIHIHAPHAELPLPKPGTPTSTNVLSIERHFVKDGEKSFFARVFEEEKHHLQEYVTEGRIGGGWRADPQDGKEEFVLLCPWVDVEQHTGFARIEGSMEYGRIREVVSDLEIRHARIIDL</sequence>
<dbReference type="PANTHER" id="PTHR42052">
    <property type="entry name" value="ABM DOMAIN-CONTAINING PROTEIN"/>
    <property type="match status" value="1"/>
</dbReference>